<evidence type="ECO:0000256" key="1">
    <source>
        <dbReference type="SAM" id="MobiDB-lite"/>
    </source>
</evidence>
<accession>A0A6B9G2E9</accession>
<name>A0A6B9G2E9_PANCY</name>
<gene>
    <name evidence="2" type="ORF">CUN67_04375</name>
</gene>
<organism evidence="2 3">
    <name type="scientific">Pantoea cypripedii</name>
    <name type="common">Pectobacterium cypripedii</name>
    <name type="synonym">Erwinia cypripedii</name>
    <dbReference type="NCBI Taxonomy" id="55209"/>
    <lineage>
        <taxon>Bacteria</taxon>
        <taxon>Pseudomonadati</taxon>
        <taxon>Pseudomonadota</taxon>
        <taxon>Gammaproteobacteria</taxon>
        <taxon>Enterobacterales</taxon>
        <taxon>Erwiniaceae</taxon>
        <taxon>Pantoea</taxon>
    </lineage>
</organism>
<dbReference type="AlphaFoldDB" id="A0A6B9G2E9"/>
<sequence length="309" mass="33676">MFPVNRSSSATLPSTVSSAPDDHATASAAGDQIVAVTNSALRMGSVPGQNETETPINSPSEKAQGGAVVALRPEDYEKLIYGKATGRTSSLVPFGADVVPAGDTADLFATAVTTRGRSETDDVVLYNRAPGWVFIAHPPAVGSSPAYLTSLREDFLAMVLNPDFNYRAENCLPNYGVMTTIAVPHVEEGEMCSANAHFFYLDAFRPKDVKAFLRDFFDAILSACQKVTTEDEAMAISFLMSTNYYWDQADVPPLFAGDISQGEFLSMRDQLLETDKFSELKEQMAEKAQSCEEMEELVRHIDLNDDPEV</sequence>
<protein>
    <recommendedName>
        <fullName evidence="4">Peptidase</fullName>
    </recommendedName>
</protein>
<feature type="compositionally biased region" description="Polar residues" evidence="1">
    <location>
        <begin position="47"/>
        <end position="61"/>
    </location>
</feature>
<reference evidence="2 3" key="1">
    <citation type="submission" date="2017-11" db="EMBL/GenBank/DDBJ databases">
        <title>Genome sequence of Pantoea cypripedii NE1.</title>
        <authorList>
            <person name="Nascimento F.X."/>
        </authorList>
    </citation>
    <scope>NUCLEOTIDE SEQUENCE [LARGE SCALE GENOMIC DNA]</scope>
    <source>
        <strain evidence="2 3">NE1</strain>
    </source>
</reference>
<dbReference type="Proteomes" id="UP000502005">
    <property type="component" value="Chromosome"/>
</dbReference>
<feature type="region of interest" description="Disordered" evidence="1">
    <location>
        <begin position="44"/>
        <end position="66"/>
    </location>
</feature>
<evidence type="ECO:0000313" key="3">
    <source>
        <dbReference type="Proteomes" id="UP000502005"/>
    </source>
</evidence>
<dbReference type="EMBL" id="CP024768">
    <property type="protein sequence ID" value="QGY28217.1"/>
    <property type="molecule type" value="Genomic_DNA"/>
</dbReference>
<evidence type="ECO:0008006" key="4">
    <source>
        <dbReference type="Google" id="ProtNLM"/>
    </source>
</evidence>
<proteinExistence type="predicted"/>
<dbReference type="RefSeq" id="WP_208714164.1">
    <property type="nucleotide sequence ID" value="NZ_CP024768.1"/>
</dbReference>
<evidence type="ECO:0000313" key="2">
    <source>
        <dbReference type="EMBL" id="QGY28217.1"/>
    </source>
</evidence>
<feature type="compositionally biased region" description="Low complexity" evidence="1">
    <location>
        <begin position="7"/>
        <end position="19"/>
    </location>
</feature>
<feature type="region of interest" description="Disordered" evidence="1">
    <location>
        <begin position="1"/>
        <end position="27"/>
    </location>
</feature>